<dbReference type="GO" id="GO:0006508">
    <property type="term" value="P:proteolysis"/>
    <property type="evidence" value="ECO:0007669"/>
    <property type="project" value="InterPro"/>
</dbReference>
<feature type="region of interest" description="Disordered" evidence="1">
    <location>
        <begin position="1"/>
        <end position="31"/>
    </location>
</feature>
<accession>A0A0B1S1F4</accession>
<feature type="compositionally biased region" description="Basic and acidic residues" evidence="1">
    <location>
        <begin position="226"/>
        <end position="242"/>
    </location>
</feature>
<feature type="domain" description="DUF1758" evidence="2">
    <location>
        <begin position="41"/>
        <end position="186"/>
    </location>
</feature>
<keyword evidence="4" id="KW-1185">Reference proteome</keyword>
<reference evidence="3 4" key="1">
    <citation type="submission" date="2014-03" db="EMBL/GenBank/DDBJ databases">
        <title>Draft genome of the hookworm Oesophagostomum dentatum.</title>
        <authorList>
            <person name="Mitreva M."/>
        </authorList>
    </citation>
    <scope>NUCLEOTIDE SEQUENCE [LARGE SCALE GENOMIC DNA]</scope>
    <source>
        <strain evidence="3 4">OD-Hann</strain>
    </source>
</reference>
<protein>
    <recommendedName>
        <fullName evidence="2">DUF1758 domain-containing protein</fullName>
    </recommendedName>
</protein>
<dbReference type="CDD" id="cd00303">
    <property type="entry name" value="retropepsin_like"/>
    <property type="match status" value="1"/>
</dbReference>
<dbReference type="EMBL" id="KN610497">
    <property type="protein sequence ID" value="KHJ77706.1"/>
    <property type="molecule type" value="Genomic_DNA"/>
</dbReference>
<organism evidence="3 4">
    <name type="scientific">Oesophagostomum dentatum</name>
    <name type="common">Nodular worm</name>
    <dbReference type="NCBI Taxonomy" id="61180"/>
    <lineage>
        <taxon>Eukaryota</taxon>
        <taxon>Metazoa</taxon>
        <taxon>Ecdysozoa</taxon>
        <taxon>Nematoda</taxon>
        <taxon>Chromadorea</taxon>
        <taxon>Rhabditida</taxon>
        <taxon>Rhabditina</taxon>
        <taxon>Rhabditomorpha</taxon>
        <taxon>Strongyloidea</taxon>
        <taxon>Strongylidae</taxon>
        <taxon>Oesophagostomum</taxon>
    </lineage>
</organism>
<name>A0A0B1S1F4_OESDE</name>
<dbReference type="Pfam" id="PF05585">
    <property type="entry name" value="DUF1758"/>
    <property type="match status" value="1"/>
</dbReference>
<dbReference type="GO" id="GO:0004190">
    <property type="term" value="F:aspartic-type endopeptidase activity"/>
    <property type="evidence" value="ECO:0007669"/>
    <property type="project" value="InterPro"/>
</dbReference>
<dbReference type="Proteomes" id="UP000053660">
    <property type="component" value="Unassembled WGS sequence"/>
</dbReference>
<proteinExistence type="predicted"/>
<feature type="compositionally biased region" description="Polar residues" evidence="1">
    <location>
        <begin position="21"/>
        <end position="31"/>
    </location>
</feature>
<evidence type="ECO:0000313" key="3">
    <source>
        <dbReference type="EMBL" id="KHJ77706.1"/>
    </source>
</evidence>
<dbReference type="AlphaFoldDB" id="A0A0B1S1F4"/>
<evidence type="ECO:0000256" key="1">
    <source>
        <dbReference type="SAM" id="MobiDB-lite"/>
    </source>
</evidence>
<dbReference type="PROSITE" id="PS00141">
    <property type="entry name" value="ASP_PROTEASE"/>
    <property type="match status" value="1"/>
</dbReference>
<dbReference type="Gene3D" id="2.40.70.10">
    <property type="entry name" value="Acid Proteases"/>
    <property type="match status" value="1"/>
</dbReference>
<dbReference type="InterPro" id="IPR001969">
    <property type="entry name" value="Aspartic_peptidase_AS"/>
</dbReference>
<evidence type="ECO:0000259" key="2">
    <source>
        <dbReference type="Pfam" id="PF05585"/>
    </source>
</evidence>
<feature type="compositionally biased region" description="Low complexity" evidence="1">
    <location>
        <begin position="1"/>
        <end position="15"/>
    </location>
</feature>
<sequence>MKIEPSQESLQQSSSVRDTHANQQRGTTTILAKNENKPVRVLLDTGSQLSFIDSKLVAELELSVVKESKLRVKTFGSNRIKEESHKIVEVNLLDKDEGIHRFHLFDSPTITSHTILPPLTMQDLRFTRSKGIELSSQLNDHRKPPQILLGCDQMWDMIENSIEKLPSGLHLIGTKFGHMISGRQQHLTEEIHDAVLLKEIEGKDQELEMFDKYWSLESSGTNEYAGPDKKKSSERRSCEKFQRNRRTPPGWLLRSTAVEKRWKGLTHQ</sequence>
<dbReference type="InterPro" id="IPR008737">
    <property type="entry name" value="DUF1758"/>
</dbReference>
<evidence type="ECO:0000313" key="4">
    <source>
        <dbReference type="Proteomes" id="UP000053660"/>
    </source>
</evidence>
<dbReference type="SUPFAM" id="SSF50630">
    <property type="entry name" value="Acid proteases"/>
    <property type="match status" value="1"/>
</dbReference>
<dbReference type="OrthoDB" id="5870432at2759"/>
<gene>
    <name evidence="3" type="ORF">OESDEN_22674</name>
</gene>
<feature type="region of interest" description="Disordered" evidence="1">
    <location>
        <begin position="220"/>
        <end position="250"/>
    </location>
</feature>
<dbReference type="InterPro" id="IPR021109">
    <property type="entry name" value="Peptidase_aspartic_dom_sf"/>
</dbReference>